<dbReference type="PANTHER" id="PTHR10117:SF54">
    <property type="entry name" value="TRANSIENT RECEPTOR POTENTIAL-GAMMA PROTEIN"/>
    <property type="match status" value="1"/>
</dbReference>
<dbReference type="PANTHER" id="PTHR10117">
    <property type="entry name" value="TRANSIENT RECEPTOR POTENTIAL CHANNEL"/>
    <property type="match status" value="1"/>
</dbReference>
<evidence type="ECO:0000313" key="5">
    <source>
        <dbReference type="EMBL" id="CAF1229449.1"/>
    </source>
</evidence>
<evidence type="ECO:0000256" key="3">
    <source>
        <dbReference type="ARBA" id="ARBA00023303"/>
    </source>
</evidence>
<sequence length="200" mass="23377">MDFQHRAGGKTGGGGVAKLRNALISKYKNNNNNRTDNLISCDISLRFMEPNPFQIAIFIWVVGFIWQEFKQVFTSGMRVYLTAHSNYVDCSMNILYILYFIFLYSSMIYTRTSMKTFRSGEYWKHMENYNSLTKEKQDHYLAKTYHILYWLNADRYYWNSGDSQNLAEAFFAMGNVASICRICFLLPIIGFVGPLQVNIY</sequence>
<evidence type="ECO:0000313" key="6">
    <source>
        <dbReference type="Proteomes" id="UP000663845"/>
    </source>
</evidence>
<comment type="caution">
    <text evidence="5">The sequence shown here is derived from an EMBL/GenBank/DDBJ whole genome shotgun (WGS) entry which is preliminary data.</text>
</comment>
<dbReference type="GO" id="GO:0005886">
    <property type="term" value="C:plasma membrane"/>
    <property type="evidence" value="ECO:0007669"/>
    <property type="project" value="TreeGrafter"/>
</dbReference>
<keyword evidence="4" id="KW-1133">Transmembrane helix</keyword>
<keyword evidence="2" id="KW-0406">Ion transport</keyword>
<dbReference type="Proteomes" id="UP000663845">
    <property type="component" value="Unassembled WGS sequence"/>
</dbReference>
<feature type="transmembrane region" description="Helical" evidence="4">
    <location>
        <begin position="93"/>
        <end position="110"/>
    </location>
</feature>
<accession>A0A814YJ94</accession>
<evidence type="ECO:0000256" key="4">
    <source>
        <dbReference type="SAM" id="Phobius"/>
    </source>
</evidence>
<evidence type="ECO:0000256" key="1">
    <source>
        <dbReference type="ARBA" id="ARBA00022448"/>
    </source>
</evidence>
<organism evidence="5 6">
    <name type="scientific">Adineta steineri</name>
    <dbReference type="NCBI Taxonomy" id="433720"/>
    <lineage>
        <taxon>Eukaryota</taxon>
        <taxon>Metazoa</taxon>
        <taxon>Spiralia</taxon>
        <taxon>Gnathifera</taxon>
        <taxon>Rotifera</taxon>
        <taxon>Eurotatoria</taxon>
        <taxon>Bdelloidea</taxon>
        <taxon>Adinetida</taxon>
        <taxon>Adinetidae</taxon>
        <taxon>Adineta</taxon>
    </lineage>
</organism>
<name>A0A814YJ94_9BILA</name>
<reference evidence="5" key="1">
    <citation type="submission" date="2021-02" db="EMBL/GenBank/DDBJ databases">
        <authorList>
            <person name="Nowell W R."/>
        </authorList>
    </citation>
    <scope>NUCLEOTIDE SEQUENCE</scope>
</reference>
<protein>
    <submittedName>
        <fullName evidence="5">Uncharacterized protein</fullName>
    </submittedName>
</protein>
<dbReference type="GO" id="GO:0034703">
    <property type="term" value="C:cation channel complex"/>
    <property type="evidence" value="ECO:0007669"/>
    <property type="project" value="TreeGrafter"/>
</dbReference>
<keyword evidence="4" id="KW-0472">Membrane</keyword>
<keyword evidence="1" id="KW-0813">Transport</keyword>
<dbReference type="EMBL" id="CAJNOG010000414">
    <property type="protein sequence ID" value="CAF1229449.1"/>
    <property type="molecule type" value="Genomic_DNA"/>
</dbReference>
<dbReference type="GO" id="GO:0015279">
    <property type="term" value="F:store-operated calcium channel activity"/>
    <property type="evidence" value="ECO:0007669"/>
    <property type="project" value="TreeGrafter"/>
</dbReference>
<keyword evidence="3" id="KW-0407">Ion channel</keyword>
<dbReference type="InterPro" id="IPR002153">
    <property type="entry name" value="TRPC_channel"/>
</dbReference>
<dbReference type="AlphaFoldDB" id="A0A814YJ94"/>
<gene>
    <name evidence="5" type="ORF">JYZ213_LOCUS28458</name>
</gene>
<dbReference type="GO" id="GO:0070679">
    <property type="term" value="F:inositol 1,4,5 trisphosphate binding"/>
    <property type="evidence" value="ECO:0007669"/>
    <property type="project" value="TreeGrafter"/>
</dbReference>
<dbReference type="GO" id="GO:0051480">
    <property type="term" value="P:regulation of cytosolic calcium ion concentration"/>
    <property type="evidence" value="ECO:0007669"/>
    <property type="project" value="TreeGrafter"/>
</dbReference>
<proteinExistence type="predicted"/>
<keyword evidence="4" id="KW-0812">Transmembrane</keyword>
<feature type="transmembrane region" description="Helical" evidence="4">
    <location>
        <begin position="53"/>
        <end position="73"/>
    </location>
</feature>
<evidence type="ECO:0000256" key="2">
    <source>
        <dbReference type="ARBA" id="ARBA00023065"/>
    </source>
</evidence>